<dbReference type="PROSITE" id="PS00982">
    <property type="entry name" value="PHYTOENE_DH"/>
    <property type="match status" value="1"/>
</dbReference>
<organism evidence="9 10">
    <name type="scientific">Tetranychus urticae</name>
    <name type="common">Two-spotted spider mite</name>
    <dbReference type="NCBI Taxonomy" id="32264"/>
    <lineage>
        <taxon>Eukaryota</taxon>
        <taxon>Metazoa</taxon>
        <taxon>Ecdysozoa</taxon>
        <taxon>Arthropoda</taxon>
        <taxon>Chelicerata</taxon>
        <taxon>Arachnida</taxon>
        <taxon>Acari</taxon>
        <taxon>Acariformes</taxon>
        <taxon>Trombidiformes</taxon>
        <taxon>Prostigmata</taxon>
        <taxon>Eleutherengona</taxon>
        <taxon>Raphignathae</taxon>
        <taxon>Tetranychoidea</taxon>
        <taxon>Tetranychidae</taxon>
        <taxon>Tetranychus</taxon>
    </lineage>
</organism>
<keyword evidence="5" id="KW-0560">Oxidoreductase</keyword>
<feature type="domain" description="Amine oxidase" evidence="8">
    <location>
        <begin position="23"/>
        <end position="486"/>
    </location>
</feature>
<dbReference type="GO" id="GO:0016627">
    <property type="term" value="F:oxidoreductase activity, acting on the CH-CH group of donors"/>
    <property type="evidence" value="ECO:0007669"/>
    <property type="project" value="UniProtKB-ARBA"/>
</dbReference>
<evidence type="ECO:0000259" key="8">
    <source>
        <dbReference type="Pfam" id="PF01593"/>
    </source>
</evidence>
<protein>
    <recommendedName>
        <fullName evidence="3">Phytoene desaturase</fullName>
    </recommendedName>
    <alternativeName>
        <fullName evidence="6">Phytoene desaturase (3,4-didehydrolycopene-forming)</fullName>
    </alternativeName>
</protein>
<evidence type="ECO:0000256" key="5">
    <source>
        <dbReference type="ARBA" id="ARBA00023002"/>
    </source>
</evidence>
<keyword evidence="7" id="KW-0472">Membrane</keyword>
<proteinExistence type="inferred from homology"/>
<comment type="similarity">
    <text evidence="2">Belongs to the carotenoid/retinoid oxidoreductase family.</text>
</comment>
<dbReference type="PANTHER" id="PTHR43734">
    <property type="entry name" value="PHYTOENE DESATURASE"/>
    <property type="match status" value="1"/>
</dbReference>
<dbReference type="EnsemblMetazoa" id="tetur01g11270.1">
    <property type="protein sequence ID" value="tetur01g11270.1"/>
    <property type="gene ID" value="tetur01g11270"/>
</dbReference>
<dbReference type="GO" id="GO:0016117">
    <property type="term" value="P:carotenoid biosynthetic process"/>
    <property type="evidence" value="ECO:0007669"/>
    <property type="project" value="UniProtKB-KW"/>
</dbReference>
<keyword evidence="7" id="KW-1133">Transmembrane helix</keyword>
<dbReference type="STRING" id="32264.T1JSP5"/>
<comment type="pathway">
    <text evidence="1">Carotenoid biosynthesis.</text>
</comment>
<reference evidence="9" key="2">
    <citation type="submission" date="2015-06" db="UniProtKB">
        <authorList>
            <consortium name="EnsemblMetazoa"/>
        </authorList>
    </citation>
    <scope>IDENTIFICATION</scope>
</reference>
<evidence type="ECO:0000256" key="4">
    <source>
        <dbReference type="ARBA" id="ARBA00022746"/>
    </source>
</evidence>
<evidence type="ECO:0000313" key="10">
    <source>
        <dbReference type="Proteomes" id="UP000015104"/>
    </source>
</evidence>
<dbReference type="PANTHER" id="PTHR43734:SF1">
    <property type="entry name" value="PHYTOENE DESATURASE"/>
    <property type="match status" value="1"/>
</dbReference>
<dbReference type="OMA" id="CWSVMPA"/>
<evidence type="ECO:0000256" key="6">
    <source>
        <dbReference type="ARBA" id="ARBA00034551"/>
    </source>
</evidence>
<gene>
    <name evidence="9" type="primary">107365911</name>
</gene>
<evidence type="ECO:0000256" key="1">
    <source>
        <dbReference type="ARBA" id="ARBA00004829"/>
    </source>
</evidence>
<feature type="transmembrane region" description="Helical" evidence="7">
    <location>
        <begin position="514"/>
        <end position="535"/>
    </location>
</feature>
<dbReference type="Gene3D" id="3.50.50.60">
    <property type="entry name" value="FAD/NAD(P)-binding domain"/>
    <property type="match status" value="2"/>
</dbReference>
<evidence type="ECO:0000256" key="3">
    <source>
        <dbReference type="ARBA" id="ARBA00013293"/>
    </source>
</evidence>
<keyword evidence="4" id="KW-0125">Carotenoid biosynthesis</keyword>
<dbReference type="OrthoDB" id="7777654at2759"/>
<accession>T1JSP5</accession>
<dbReference type="InterPro" id="IPR014105">
    <property type="entry name" value="Carotenoid/retinoid_OxRdtase"/>
</dbReference>
<dbReference type="FunFam" id="3.50.50.60:FF:000171">
    <property type="entry name" value="zeta-carotene-forming phytoene desaturase"/>
    <property type="match status" value="1"/>
</dbReference>
<dbReference type="InterPro" id="IPR008150">
    <property type="entry name" value="Phytoene_DH_bac_CS"/>
</dbReference>
<dbReference type="InterPro" id="IPR002937">
    <property type="entry name" value="Amino_oxidase"/>
</dbReference>
<keyword evidence="7" id="KW-0812">Transmembrane</keyword>
<dbReference type="Pfam" id="PF01593">
    <property type="entry name" value="Amino_oxidase"/>
    <property type="match status" value="1"/>
</dbReference>
<dbReference type="HOGENOM" id="CLU_019722_2_1_1"/>
<dbReference type="eggNOG" id="KOG4254">
    <property type="taxonomic scope" value="Eukaryota"/>
</dbReference>
<dbReference type="InterPro" id="IPR036188">
    <property type="entry name" value="FAD/NAD-bd_sf"/>
</dbReference>
<dbReference type="SUPFAM" id="SSF51905">
    <property type="entry name" value="FAD/NAD(P)-binding domain"/>
    <property type="match status" value="1"/>
</dbReference>
<dbReference type="NCBIfam" id="TIGR02734">
    <property type="entry name" value="crtI_fam"/>
    <property type="match status" value="1"/>
</dbReference>
<name>T1JSP5_TETUR</name>
<dbReference type="EMBL" id="CAEY01000463">
    <property type="status" value="NOT_ANNOTATED_CDS"/>
    <property type="molecule type" value="Genomic_DNA"/>
</dbReference>
<dbReference type="KEGG" id="tut:107365911"/>
<keyword evidence="10" id="KW-1185">Reference proteome</keyword>
<sequence length="538" mass="60681">MNGNSSSSGKRAIVIGAGVGGSAVAARLGKLGFDVTVYEKNDFSGGRCSLIRKNGHRWDQGPSLYLMPKLFEETFADLGEDINDHLELLKCPINYRVYFHDGKLIELSSDIQAVYRQLEKFEGSSEDTLMRFLDFLKESHVHYEHSVQMALKTRFASIWDLFKLKYIPELFRMHLYSTVYKRATKYFKTEHMIKAFTFQSMYMGMSPYDSPGPYSLLQYTEIAEGIWYPKGGFHRVVDKLIEIASNKFGVKFNYSAPVRKINVDGNKKVTGITLESGEVIDADFVVCNADLVFAYNNLLPPTSYGTKLGSKDHTSSSISFYWGLKEKLPKFTVHNVFLAQNYKASFDEIFKGHTLPTQASFYVNVPSRIDPDAAPPGKDTMVILVPTGCMTNEKGADFDGLVARARAQVIETIEKQMGFESFESYIETEIVNDPRTWKEKFNLWNGSILGLTHSIPQVLCFRPSLKSPVFDNLYFVGASTQPGTGVPIVLCGAKLLEDQIVQDKLGKTKQTEKFSFDFIGIFIPLVLLLLFYFVFGNK</sequence>
<evidence type="ECO:0000313" key="9">
    <source>
        <dbReference type="EnsemblMetazoa" id="tetur01g11270.1"/>
    </source>
</evidence>
<dbReference type="Proteomes" id="UP000015104">
    <property type="component" value="Unassembled WGS sequence"/>
</dbReference>
<evidence type="ECO:0000256" key="2">
    <source>
        <dbReference type="ARBA" id="ARBA00006046"/>
    </source>
</evidence>
<evidence type="ECO:0000256" key="7">
    <source>
        <dbReference type="SAM" id="Phobius"/>
    </source>
</evidence>
<dbReference type="AlphaFoldDB" id="T1JSP5"/>
<reference evidence="10" key="1">
    <citation type="submission" date="2011-08" db="EMBL/GenBank/DDBJ databases">
        <authorList>
            <person name="Rombauts S."/>
        </authorList>
    </citation>
    <scope>NUCLEOTIDE SEQUENCE</scope>
    <source>
        <strain evidence="10">London</strain>
    </source>
</reference>